<dbReference type="AlphaFoldDB" id="A0A0B6Z6S9"/>
<feature type="non-terminal residue" evidence="1">
    <location>
        <position position="53"/>
    </location>
</feature>
<sequence length="53" mass="5875">MCIYCPGQQGVSGKETVDRLASTALFVLELNMDRGDVLQFLGDRQLDENAKID</sequence>
<proteinExistence type="predicted"/>
<dbReference type="EMBL" id="HACG01017217">
    <property type="protein sequence ID" value="CEK64082.1"/>
    <property type="molecule type" value="Transcribed_RNA"/>
</dbReference>
<organism evidence="1">
    <name type="scientific">Arion vulgaris</name>
    <dbReference type="NCBI Taxonomy" id="1028688"/>
    <lineage>
        <taxon>Eukaryota</taxon>
        <taxon>Metazoa</taxon>
        <taxon>Spiralia</taxon>
        <taxon>Lophotrochozoa</taxon>
        <taxon>Mollusca</taxon>
        <taxon>Gastropoda</taxon>
        <taxon>Heterobranchia</taxon>
        <taxon>Euthyneura</taxon>
        <taxon>Panpulmonata</taxon>
        <taxon>Eupulmonata</taxon>
        <taxon>Stylommatophora</taxon>
        <taxon>Helicina</taxon>
        <taxon>Arionoidea</taxon>
        <taxon>Arionidae</taxon>
        <taxon>Arion</taxon>
    </lineage>
</organism>
<protein>
    <submittedName>
        <fullName evidence="1">Uncharacterized protein</fullName>
    </submittedName>
</protein>
<reference evidence="1" key="1">
    <citation type="submission" date="2014-12" db="EMBL/GenBank/DDBJ databases">
        <title>Insight into the proteome of Arion vulgaris.</title>
        <authorList>
            <person name="Aradska J."/>
            <person name="Bulat T."/>
            <person name="Smidak R."/>
            <person name="Sarate P."/>
            <person name="Gangsoo J."/>
            <person name="Sialana F."/>
            <person name="Bilban M."/>
            <person name="Lubec G."/>
        </authorList>
    </citation>
    <scope>NUCLEOTIDE SEQUENCE</scope>
    <source>
        <tissue evidence="1">Skin</tissue>
    </source>
</reference>
<evidence type="ECO:0000313" key="1">
    <source>
        <dbReference type="EMBL" id="CEK64082.1"/>
    </source>
</evidence>
<gene>
    <name evidence="1" type="primary">ORF50566</name>
</gene>
<accession>A0A0B6Z6S9</accession>
<name>A0A0B6Z6S9_9EUPU</name>